<comment type="caution">
    <text evidence="3">The sequence shown here is derived from an EMBL/GenBank/DDBJ whole genome shotgun (WGS) entry which is preliminary data.</text>
</comment>
<feature type="compositionally biased region" description="Basic and acidic residues" evidence="1">
    <location>
        <begin position="71"/>
        <end position="80"/>
    </location>
</feature>
<reference evidence="3 4" key="1">
    <citation type="journal article" date="2018" name="New Phytol.">
        <title>Phylogenomics of Endogonaceae and evolution of mycorrhizas within Mucoromycota.</title>
        <authorList>
            <person name="Chang Y."/>
            <person name="Desiro A."/>
            <person name="Na H."/>
            <person name="Sandor L."/>
            <person name="Lipzen A."/>
            <person name="Clum A."/>
            <person name="Barry K."/>
            <person name="Grigoriev I.V."/>
            <person name="Martin F.M."/>
            <person name="Stajich J.E."/>
            <person name="Smith M.E."/>
            <person name="Bonito G."/>
            <person name="Spatafora J.W."/>
        </authorList>
    </citation>
    <scope>NUCLEOTIDE SEQUENCE [LARGE SCALE GENOMIC DNA]</scope>
    <source>
        <strain evidence="3 4">GMNB39</strain>
    </source>
</reference>
<feature type="non-terminal residue" evidence="3">
    <location>
        <position position="1"/>
    </location>
</feature>
<feature type="non-terminal residue" evidence="3">
    <location>
        <position position="91"/>
    </location>
</feature>
<dbReference type="Proteomes" id="UP000268093">
    <property type="component" value="Unassembled WGS sequence"/>
</dbReference>
<feature type="region of interest" description="Disordered" evidence="1">
    <location>
        <begin position="58"/>
        <end position="91"/>
    </location>
</feature>
<name>A0A433D7J3_9FUNG</name>
<evidence type="ECO:0000256" key="1">
    <source>
        <dbReference type="SAM" id="MobiDB-lite"/>
    </source>
</evidence>
<accession>A0A433D7J3</accession>
<proteinExistence type="predicted"/>
<evidence type="ECO:0000313" key="4">
    <source>
        <dbReference type="Proteomes" id="UP000268093"/>
    </source>
</evidence>
<keyword evidence="2" id="KW-0812">Transmembrane</keyword>
<keyword evidence="2" id="KW-1133">Transmembrane helix</keyword>
<keyword evidence="2" id="KW-0472">Membrane</keyword>
<dbReference type="AlphaFoldDB" id="A0A433D7J3"/>
<organism evidence="3 4">
    <name type="scientific">Jimgerdemannia flammicorona</name>
    <dbReference type="NCBI Taxonomy" id="994334"/>
    <lineage>
        <taxon>Eukaryota</taxon>
        <taxon>Fungi</taxon>
        <taxon>Fungi incertae sedis</taxon>
        <taxon>Mucoromycota</taxon>
        <taxon>Mucoromycotina</taxon>
        <taxon>Endogonomycetes</taxon>
        <taxon>Endogonales</taxon>
        <taxon>Endogonaceae</taxon>
        <taxon>Jimgerdemannia</taxon>
    </lineage>
</organism>
<feature type="transmembrane region" description="Helical" evidence="2">
    <location>
        <begin position="29"/>
        <end position="51"/>
    </location>
</feature>
<gene>
    <name evidence="3" type="ORF">BC936DRAFT_146474</name>
</gene>
<keyword evidence="4" id="KW-1185">Reference proteome</keyword>
<feature type="compositionally biased region" description="Acidic residues" evidence="1">
    <location>
        <begin position="81"/>
        <end position="91"/>
    </location>
</feature>
<evidence type="ECO:0000313" key="3">
    <source>
        <dbReference type="EMBL" id="RUP46832.1"/>
    </source>
</evidence>
<protein>
    <submittedName>
        <fullName evidence="3">Uncharacterized protein</fullName>
    </submittedName>
</protein>
<dbReference type="EMBL" id="RBNI01005309">
    <property type="protein sequence ID" value="RUP46832.1"/>
    <property type="molecule type" value="Genomic_DNA"/>
</dbReference>
<evidence type="ECO:0000256" key="2">
    <source>
        <dbReference type="SAM" id="Phobius"/>
    </source>
</evidence>
<sequence>QKLEKERERQQKENYEAIKEIPKGAEDVIVVWVYMFLETGCLSLVGVNLLFLTAGKLKRGRDDDEEEEGDTSQKRARENNEDMSDEDENQD</sequence>